<gene>
    <name evidence="1" type="ORF">BN961_01435</name>
</gene>
<evidence type="ECO:0000313" key="2">
    <source>
        <dbReference type="Proteomes" id="UP000035762"/>
    </source>
</evidence>
<protein>
    <submittedName>
        <fullName evidence="1">Uncharacterized protein</fullName>
    </submittedName>
</protein>
<dbReference type="Proteomes" id="UP000035762">
    <property type="component" value="Unassembled WGS sequence"/>
</dbReference>
<dbReference type="EMBL" id="CCAZ020000001">
    <property type="protein sequence ID" value="CEG08027.1"/>
    <property type="molecule type" value="Genomic_DNA"/>
</dbReference>
<reference evidence="1 2" key="1">
    <citation type="journal article" date="2014" name="Genome Announc.">
        <title>Genome Sequence of Afipia felis Strain 76713, Isolated in Hospital Water Using an Amoeba Co-Culture Procedure.</title>
        <authorList>
            <person name="Benamar S."/>
            <person name="La Scola B."/>
            <person name="Croce O."/>
        </authorList>
    </citation>
    <scope>NUCLEOTIDE SEQUENCE [LARGE SCALE GENOMIC DNA]</scope>
    <source>
        <strain evidence="1 2">76713</strain>
    </source>
</reference>
<sequence length="239" mass="26324">MVAHQLPGEQHILRGNGGAVREPCRRVDVEGDISAGVVGIDAVGEQAVERERLVVVARHQALDHVAADLLHRDAPHDEGIQAVERAEQAPGQAATFRSVWIGIGEILKVIWQRRFAMHGNRGERLSLRPCADKRCAEEGDKRQQEASEREGFHSVPCSLRFAGQWRTLSRGIRTVSGKRTKTQKIIVGIDLSACRCMKAGDSDQSRVLSRIRLIWLRDSASSATLSIRVAALSQKGFSL</sequence>
<comment type="caution">
    <text evidence="1">The sequence shown here is derived from an EMBL/GenBank/DDBJ whole genome shotgun (WGS) entry which is preliminary data.</text>
</comment>
<keyword evidence="2" id="KW-1185">Reference proteome</keyword>
<proteinExistence type="predicted"/>
<name>A0A090MP30_AFIFE</name>
<organism evidence="1 2">
    <name type="scientific">Afipia felis</name>
    <name type="common">Cat scratch disease bacillus</name>
    <dbReference type="NCBI Taxonomy" id="1035"/>
    <lineage>
        <taxon>Bacteria</taxon>
        <taxon>Pseudomonadati</taxon>
        <taxon>Pseudomonadota</taxon>
        <taxon>Alphaproteobacteria</taxon>
        <taxon>Hyphomicrobiales</taxon>
        <taxon>Nitrobacteraceae</taxon>
        <taxon>Afipia</taxon>
    </lineage>
</organism>
<dbReference type="AlphaFoldDB" id="A0A090MP30"/>
<accession>A0A090MP30</accession>
<evidence type="ECO:0000313" key="1">
    <source>
        <dbReference type="EMBL" id="CEG08027.1"/>
    </source>
</evidence>